<protein>
    <submittedName>
        <fullName evidence="2">DEAD/DEAH box helicase family protein</fullName>
    </submittedName>
</protein>
<keyword evidence="2" id="KW-0547">Nucleotide-binding</keyword>
<evidence type="ECO:0000313" key="3">
    <source>
        <dbReference type="Proteomes" id="UP000548632"/>
    </source>
</evidence>
<sequence>MSVIIKNPIINSPFSIPQRHFSLIHTGITDQIITGRRQSVYISPIPPPKVKNKLLALELPNDYRCDDNPLINGLRERVGVWRQLGYPSVTATTRRLLNDWQRDGRNKRLFFCQLEAVETIIYLTEIAPNKDGNQGSYWLHQLRERNAAATPDDQPLLNRMACKMATGSGKTVVMAMLIAWQALNKHAVRTDKRFTDAFLIVCPGITIRDRLRVLLPSDPENYYRHLDLISLADLDILGSAKIVITNYHAFMLRESNEAAGLTKRVLTGKRPQSAFEETPGQMVKRVCSEFGNKRHIIVINDEAHHCYQSKPNTENEKLTGEIKREAAVRAAEARVWMNGLKAVQHKLGIKAVYDLSATPYFLAGSGYKEGELFQWVVSDFGLIDAIESGIVKVPRFPVDDNTDDLGNPLCRNLWQVVGKQLPSGKKSDYTTGQLPDTLHSALRLLYGDYEREYCAYQKHLAAGHSVMPPIFIVVCSNTTVSKLVFDWIAGYEKTVAGQTVLVPGHLPIFSNVKADGQDVGWAAHPNSLLIDSVRLESGEALTDEFRQAAANEIAEFKLELRQRPGRTTDQLTDEDILREVMNTVGKRNKLGENIKCVVSVSMLTEGWDTNTVTHIMGIRAFSTQLLCEQVIGRGLRRMSYDLIPYRMTLADGSIAEFDAFPAEYAEIYGVPFQFIPMAGGNGELVKHAPTHVISVNERQTSCGIIFPRLAGYRYHLPAERVTAQFTASSQLILNTQHIPTQVEMAPVIGASHIHTMRDLEMRRENEVAFLLAKLVLETYFPQAPTEYAIGGKVANEFKHWLYPQLLTITRRWLQHCVTYQDQTGPQLLLLLDLAHTAAERIYQAIINGNQQQADDAPILLPIFQPHNAIGDTNGVNYFTVRTTYSTSEKCPLSHVVGDSHWEIIVAKTLEQMPEVNAYVKAINQLDFSIPYTYAGRARQYFPDFIVRIDDGYGDADLLNVVLEVSGDQRDDKDAKTATMQTLWIPAVNNAKRFGRWAFVEVDERHDVMKTVREELRYE</sequence>
<dbReference type="AlphaFoldDB" id="A0A839H7J8"/>
<dbReference type="GO" id="GO:0004386">
    <property type="term" value="F:helicase activity"/>
    <property type="evidence" value="ECO:0007669"/>
    <property type="project" value="UniProtKB-KW"/>
</dbReference>
<name>A0A839H7J8_9GAMM</name>
<dbReference type="Proteomes" id="UP000548632">
    <property type="component" value="Unassembled WGS sequence"/>
</dbReference>
<keyword evidence="2" id="KW-0378">Hydrolase</keyword>
<dbReference type="GO" id="GO:0016787">
    <property type="term" value="F:hydrolase activity"/>
    <property type="evidence" value="ECO:0007669"/>
    <property type="project" value="InterPro"/>
</dbReference>
<comment type="caution">
    <text evidence="2">The sequence shown here is derived from an EMBL/GenBank/DDBJ whole genome shotgun (WGS) entry which is preliminary data.</text>
</comment>
<dbReference type="SUPFAM" id="SSF52540">
    <property type="entry name" value="P-loop containing nucleoside triphosphate hydrolases"/>
    <property type="match status" value="2"/>
</dbReference>
<dbReference type="EMBL" id="JABVCQ010000004">
    <property type="protein sequence ID" value="MBB1125164.1"/>
    <property type="molecule type" value="Genomic_DNA"/>
</dbReference>
<dbReference type="PANTHER" id="PTHR47396:SF1">
    <property type="entry name" value="ATP-DEPENDENT HELICASE IRC3-RELATED"/>
    <property type="match status" value="1"/>
</dbReference>
<dbReference type="InterPro" id="IPR050742">
    <property type="entry name" value="Helicase_Restrict-Modif_Enz"/>
</dbReference>
<keyword evidence="2" id="KW-0067">ATP-binding</keyword>
<keyword evidence="2" id="KW-0347">Helicase</keyword>
<keyword evidence="3" id="KW-1185">Reference proteome</keyword>
<gene>
    <name evidence="2" type="ORF">HUK38_02825</name>
</gene>
<dbReference type="GO" id="GO:0005829">
    <property type="term" value="C:cytosol"/>
    <property type="evidence" value="ECO:0007669"/>
    <property type="project" value="TreeGrafter"/>
</dbReference>
<dbReference type="NCBIfam" id="NF046055">
    <property type="entry name" value="restr_BPTD_3080"/>
    <property type="match status" value="1"/>
</dbReference>
<accession>A0A839H7J8</accession>
<dbReference type="Gene3D" id="3.40.50.300">
    <property type="entry name" value="P-loop containing nucleotide triphosphate hydrolases"/>
    <property type="match status" value="2"/>
</dbReference>
<dbReference type="GO" id="GO:0005524">
    <property type="term" value="F:ATP binding"/>
    <property type="evidence" value="ECO:0007669"/>
    <property type="project" value="InterPro"/>
</dbReference>
<dbReference type="GO" id="GO:0003677">
    <property type="term" value="F:DNA binding"/>
    <property type="evidence" value="ECO:0007669"/>
    <property type="project" value="InterPro"/>
</dbReference>
<proteinExistence type="predicted"/>
<reference evidence="2 3" key="1">
    <citation type="journal article" date="2020" name="Arch. Microbiol.">
        <title>The genome sequence of the giant phototrophic gammaproteobacterium Thiospirillum jenense gives insight into its physiological properties and phylogenetic relationships.</title>
        <authorList>
            <person name="Imhoff J.F."/>
            <person name="Meyer T.E."/>
            <person name="Kyndt J.A."/>
        </authorList>
    </citation>
    <scope>NUCLEOTIDE SEQUENCE [LARGE SCALE GENOMIC DNA]</scope>
    <source>
        <strain evidence="2 3">DSM 216</strain>
    </source>
</reference>
<organism evidence="2 3">
    <name type="scientific">Thiospirillum jenense</name>
    <dbReference type="NCBI Taxonomy" id="1653858"/>
    <lineage>
        <taxon>Bacteria</taxon>
        <taxon>Pseudomonadati</taxon>
        <taxon>Pseudomonadota</taxon>
        <taxon>Gammaproteobacteria</taxon>
        <taxon>Chromatiales</taxon>
        <taxon>Chromatiaceae</taxon>
        <taxon>Thiospirillum</taxon>
    </lineage>
</organism>
<evidence type="ECO:0000313" key="2">
    <source>
        <dbReference type="EMBL" id="MBB1125164.1"/>
    </source>
</evidence>
<dbReference type="PANTHER" id="PTHR47396">
    <property type="entry name" value="TYPE I RESTRICTION ENZYME ECOKI R PROTEIN"/>
    <property type="match status" value="1"/>
</dbReference>
<evidence type="ECO:0000259" key="1">
    <source>
        <dbReference type="Pfam" id="PF04851"/>
    </source>
</evidence>
<feature type="domain" description="Helicase/UvrB N-terminal" evidence="1">
    <location>
        <begin position="158"/>
        <end position="309"/>
    </location>
</feature>
<dbReference type="InterPro" id="IPR027417">
    <property type="entry name" value="P-loop_NTPase"/>
</dbReference>
<dbReference type="RefSeq" id="WP_182582305.1">
    <property type="nucleotide sequence ID" value="NZ_JABVCQ010000004.1"/>
</dbReference>
<dbReference type="InterPro" id="IPR006935">
    <property type="entry name" value="Helicase/UvrB_N"/>
</dbReference>
<dbReference type="Pfam" id="PF04851">
    <property type="entry name" value="ResIII"/>
    <property type="match status" value="1"/>
</dbReference>